<proteinExistence type="predicted"/>
<organism evidence="1 2">
    <name type="scientific">Trichinella spiralis</name>
    <name type="common">Trichina worm</name>
    <dbReference type="NCBI Taxonomy" id="6334"/>
    <lineage>
        <taxon>Eukaryota</taxon>
        <taxon>Metazoa</taxon>
        <taxon>Ecdysozoa</taxon>
        <taxon>Nematoda</taxon>
        <taxon>Enoplea</taxon>
        <taxon>Dorylaimia</taxon>
        <taxon>Trichinellida</taxon>
        <taxon>Trichinellidae</taxon>
        <taxon>Trichinella</taxon>
    </lineage>
</organism>
<dbReference type="EMBL" id="JYDH01000014">
    <property type="protein sequence ID" value="KRY40127.1"/>
    <property type="molecule type" value="Genomic_DNA"/>
</dbReference>
<evidence type="ECO:0000313" key="2">
    <source>
        <dbReference type="Proteomes" id="UP000054776"/>
    </source>
</evidence>
<name>A0A0V1BT68_TRISP</name>
<accession>A0A0V1BT68</accession>
<evidence type="ECO:0000313" key="1">
    <source>
        <dbReference type="EMBL" id="KRY40127.1"/>
    </source>
</evidence>
<gene>
    <name evidence="1" type="ORF">T01_10034</name>
</gene>
<keyword evidence="2" id="KW-1185">Reference proteome</keyword>
<protein>
    <submittedName>
        <fullName evidence="1">Uncharacterized protein</fullName>
    </submittedName>
</protein>
<dbReference type="InParanoid" id="A0A0V1BT68"/>
<comment type="caution">
    <text evidence="1">The sequence shown here is derived from an EMBL/GenBank/DDBJ whole genome shotgun (WGS) entry which is preliminary data.</text>
</comment>
<reference evidence="1 2" key="1">
    <citation type="submission" date="2015-01" db="EMBL/GenBank/DDBJ databases">
        <title>Evolution of Trichinella species and genotypes.</title>
        <authorList>
            <person name="Korhonen P.K."/>
            <person name="Edoardo P."/>
            <person name="Giuseppe L.R."/>
            <person name="Gasser R.B."/>
        </authorList>
    </citation>
    <scope>NUCLEOTIDE SEQUENCE [LARGE SCALE GENOMIC DNA]</scope>
    <source>
        <strain evidence="1">ISS3</strain>
    </source>
</reference>
<dbReference type="Proteomes" id="UP000054776">
    <property type="component" value="Unassembled WGS sequence"/>
</dbReference>
<sequence length="56" mass="6524">MLVDCMSELLLQGRECPISKRSKCPSECKDFFQECPFDQKFMKCSLCVLKCQKKVL</sequence>
<dbReference type="AlphaFoldDB" id="A0A0V1BT68"/>